<reference evidence="9 10" key="1">
    <citation type="submission" date="2017-07" db="EMBL/GenBank/DDBJ databases">
        <title>Draft whole genome sequences of clinical Proprionibacteriaceae strains.</title>
        <authorList>
            <person name="Bernier A.-M."/>
            <person name="Bernard K."/>
            <person name="Domingo M.-C."/>
        </authorList>
    </citation>
    <scope>NUCLEOTIDE SEQUENCE [LARGE SCALE GENOMIC DNA]</scope>
    <source>
        <strain evidence="9 10">NML 030167</strain>
    </source>
</reference>
<evidence type="ECO:0000259" key="8">
    <source>
        <dbReference type="Pfam" id="PF13396"/>
    </source>
</evidence>
<organism evidence="9 10">
    <name type="scientific">Enemella evansiae</name>
    <dbReference type="NCBI Taxonomy" id="2016499"/>
    <lineage>
        <taxon>Bacteria</taxon>
        <taxon>Bacillati</taxon>
        <taxon>Actinomycetota</taxon>
        <taxon>Actinomycetes</taxon>
        <taxon>Propionibacteriales</taxon>
        <taxon>Propionibacteriaceae</taxon>
        <taxon>Enemella</taxon>
    </lineage>
</organism>
<feature type="transmembrane region" description="Helical" evidence="7">
    <location>
        <begin position="6"/>
        <end position="23"/>
    </location>
</feature>
<keyword evidence="5 7" id="KW-0472">Membrane</keyword>
<keyword evidence="3 7" id="KW-0812">Transmembrane</keyword>
<gene>
    <name evidence="9" type="ORF">CGZ94_05885</name>
</gene>
<evidence type="ECO:0000256" key="1">
    <source>
        <dbReference type="ARBA" id="ARBA00004651"/>
    </source>
</evidence>
<evidence type="ECO:0000256" key="6">
    <source>
        <dbReference type="SAM" id="MobiDB-lite"/>
    </source>
</evidence>
<evidence type="ECO:0000256" key="7">
    <source>
        <dbReference type="SAM" id="Phobius"/>
    </source>
</evidence>
<proteinExistence type="predicted"/>
<evidence type="ECO:0000256" key="4">
    <source>
        <dbReference type="ARBA" id="ARBA00022989"/>
    </source>
</evidence>
<dbReference type="GO" id="GO:0005886">
    <property type="term" value="C:plasma membrane"/>
    <property type="evidence" value="ECO:0007669"/>
    <property type="project" value="UniProtKB-SubCell"/>
</dbReference>
<comment type="subcellular location">
    <subcellularLocation>
        <location evidence="1">Cell membrane</location>
        <topology evidence="1">Multi-pass membrane protein</topology>
    </subcellularLocation>
</comment>
<protein>
    <recommendedName>
        <fullName evidence="8">Cardiolipin synthase N-terminal domain-containing protein</fullName>
    </recommendedName>
</protein>
<dbReference type="Proteomes" id="UP000215896">
    <property type="component" value="Unassembled WGS sequence"/>
</dbReference>
<dbReference type="RefSeq" id="WP_094359453.1">
    <property type="nucleotide sequence ID" value="NZ_NMVK01000026.1"/>
</dbReference>
<comment type="caution">
    <text evidence="9">The sequence shown here is derived from an EMBL/GenBank/DDBJ whole genome shotgun (WGS) entry which is preliminary data.</text>
</comment>
<evidence type="ECO:0000256" key="3">
    <source>
        <dbReference type="ARBA" id="ARBA00022692"/>
    </source>
</evidence>
<keyword evidence="2" id="KW-1003">Cell membrane</keyword>
<feature type="transmembrane region" description="Helical" evidence="7">
    <location>
        <begin position="35"/>
        <end position="55"/>
    </location>
</feature>
<dbReference type="InterPro" id="IPR027379">
    <property type="entry name" value="CLS_N"/>
</dbReference>
<accession>A0A4R6LT42</accession>
<evidence type="ECO:0000256" key="5">
    <source>
        <dbReference type="ARBA" id="ARBA00023136"/>
    </source>
</evidence>
<dbReference type="AlphaFoldDB" id="A0A255GJD3"/>
<feature type="region of interest" description="Disordered" evidence="6">
    <location>
        <begin position="67"/>
        <end position="86"/>
    </location>
</feature>
<name>A0A255GJD3_9ACTN</name>
<dbReference type="OrthoDB" id="3298527at2"/>
<keyword evidence="10" id="KW-1185">Reference proteome</keyword>
<evidence type="ECO:0000313" key="9">
    <source>
        <dbReference type="EMBL" id="OYO15939.1"/>
    </source>
</evidence>
<evidence type="ECO:0000313" key="10">
    <source>
        <dbReference type="Proteomes" id="UP000215896"/>
    </source>
</evidence>
<keyword evidence="4 7" id="KW-1133">Transmembrane helix</keyword>
<evidence type="ECO:0000256" key="2">
    <source>
        <dbReference type="ARBA" id="ARBA00022475"/>
    </source>
</evidence>
<dbReference type="Pfam" id="PF13396">
    <property type="entry name" value="PLDc_N"/>
    <property type="match status" value="1"/>
</dbReference>
<accession>A0A255GJD3</accession>
<sequence length="86" mass="9801">MLRFLPLIIIVMLMIYCVVDVAQSRSDEVRIAPRWLWAAAVILLPLFGAVTWLFWGRPNAASIAEAEADRHPAAPDDDPDFLRRLR</sequence>
<feature type="domain" description="Cardiolipin synthase N-terminal" evidence="8">
    <location>
        <begin position="13"/>
        <end position="57"/>
    </location>
</feature>
<dbReference type="EMBL" id="NMVO01000007">
    <property type="protein sequence ID" value="OYO15939.1"/>
    <property type="molecule type" value="Genomic_DNA"/>
</dbReference>